<name>A0ABD0NRC5_CIRMR</name>
<dbReference type="Proteomes" id="UP001529510">
    <property type="component" value="Unassembled WGS sequence"/>
</dbReference>
<accession>A0ABD0NRC5</accession>
<feature type="non-terminal residue" evidence="1">
    <location>
        <position position="1"/>
    </location>
</feature>
<evidence type="ECO:0000313" key="1">
    <source>
        <dbReference type="EMBL" id="KAL0164420.1"/>
    </source>
</evidence>
<proteinExistence type="predicted"/>
<protein>
    <submittedName>
        <fullName evidence="1">Uncharacterized protein</fullName>
    </submittedName>
</protein>
<reference evidence="1 2" key="1">
    <citation type="submission" date="2024-05" db="EMBL/GenBank/DDBJ databases">
        <title>Genome sequencing and assembly of Indian major carp, Cirrhinus mrigala (Hamilton, 1822).</title>
        <authorList>
            <person name="Mohindra V."/>
            <person name="Chowdhury L.M."/>
            <person name="Lal K."/>
            <person name="Jena J.K."/>
        </authorList>
    </citation>
    <scope>NUCLEOTIDE SEQUENCE [LARGE SCALE GENOMIC DNA]</scope>
    <source>
        <strain evidence="1">CM1030</strain>
        <tissue evidence="1">Blood</tissue>
    </source>
</reference>
<dbReference type="AlphaFoldDB" id="A0ABD0NRC5"/>
<dbReference type="EMBL" id="JAMKFB020000020">
    <property type="protein sequence ID" value="KAL0164420.1"/>
    <property type="molecule type" value="Genomic_DNA"/>
</dbReference>
<organism evidence="1 2">
    <name type="scientific">Cirrhinus mrigala</name>
    <name type="common">Mrigala</name>
    <dbReference type="NCBI Taxonomy" id="683832"/>
    <lineage>
        <taxon>Eukaryota</taxon>
        <taxon>Metazoa</taxon>
        <taxon>Chordata</taxon>
        <taxon>Craniata</taxon>
        <taxon>Vertebrata</taxon>
        <taxon>Euteleostomi</taxon>
        <taxon>Actinopterygii</taxon>
        <taxon>Neopterygii</taxon>
        <taxon>Teleostei</taxon>
        <taxon>Ostariophysi</taxon>
        <taxon>Cypriniformes</taxon>
        <taxon>Cyprinidae</taxon>
        <taxon>Labeoninae</taxon>
        <taxon>Labeonini</taxon>
        <taxon>Cirrhinus</taxon>
    </lineage>
</organism>
<gene>
    <name evidence="1" type="ORF">M9458_040173</name>
</gene>
<sequence length="71" mass="7789">ESGALRRETAQTAPQSSLWRHCLGRDAPPLLSPSYQMSPAWLTPPMNPVWKITANPGAPLAWQHAAVQGRM</sequence>
<comment type="caution">
    <text evidence="1">The sequence shown here is derived from an EMBL/GenBank/DDBJ whole genome shotgun (WGS) entry which is preliminary data.</text>
</comment>
<feature type="non-terminal residue" evidence="1">
    <location>
        <position position="71"/>
    </location>
</feature>
<keyword evidence="2" id="KW-1185">Reference proteome</keyword>
<evidence type="ECO:0000313" key="2">
    <source>
        <dbReference type="Proteomes" id="UP001529510"/>
    </source>
</evidence>